<dbReference type="GeneTree" id="ENSGT00390000000221"/>
<keyword evidence="4" id="KW-0964">Secreted</keyword>
<evidence type="ECO:0000313" key="11">
    <source>
        <dbReference type="Proteomes" id="UP000694569"/>
    </source>
</evidence>
<dbReference type="Pfam" id="PF21481">
    <property type="entry name" value="DIKK1-2-4_C-subdom1"/>
    <property type="match status" value="1"/>
</dbReference>
<keyword evidence="6" id="KW-0732">Signal</keyword>
<dbReference type="AlphaFoldDB" id="A0A8C5Q1I4"/>
<dbReference type="InterPro" id="IPR039863">
    <property type="entry name" value="DKK1-4"/>
</dbReference>
<proteinExistence type="inferred from homology"/>
<evidence type="ECO:0000256" key="7">
    <source>
        <dbReference type="ARBA" id="ARBA00023157"/>
    </source>
</evidence>
<dbReference type="Gene3D" id="2.10.80.10">
    <property type="entry name" value="Lipase, subunit A"/>
    <property type="match status" value="1"/>
</dbReference>
<name>A0A8C5Q1I4_9ANUR</name>
<evidence type="ECO:0000256" key="6">
    <source>
        <dbReference type="ARBA" id="ARBA00022729"/>
    </source>
</evidence>
<dbReference type="GO" id="GO:0016055">
    <property type="term" value="P:Wnt signaling pathway"/>
    <property type="evidence" value="ECO:0007669"/>
    <property type="project" value="UniProtKB-KW"/>
</dbReference>
<dbReference type="PANTHER" id="PTHR12113:SF31">
    <property type="entry name" value="DICKKOPF N-TERMINAL CYSTEINE-RICH DOMAIN-CONTAINING PROTEIN"/>
    <property type="match status" value="1"/>
</dbReference>
<dbReference type="GO" id="GO:0005615">
    <property type="term" value="C:extracellular space"/>
    <property type="evidence" value="ECO:0007669"/>
    <property type="project" value="TreeGrafter"/>
</dbReference>
<feature type="domain" description="Dickkopf N-terminal cysteine-rich" evidence="8">
    <location>
        <begin position="121"/>
        <end position="168"/>
    </location>
</feature>
<evidence type="ECO:0000256" key="5">
    <source>
        <dbReference type="ARBA" id="ARBA00022687"/>
    </source>
</evidence>
<dbReference type="Ensembl" id="ENSLLET00000031858.1">
    <property type="protein sequence ID" value="ENSLLEP00000030679.1"/>
    <property type="gene ID" value="ENSLLEG00000019421.1"/>
</dbReference>
<reference evidence="10" key="1">
    <citation type="submission" date="2025-08" db="UniProtKB">
        <authorList>
            <consortium name="Ensembl"/>
        </authorList>
    </citation>
    <scope>IDENTIFICATION</scope>
</reference>
<keyword evidence="11" id="KW-1185">Reference proteome</keyword>
<dbReference type="InterPro" id="IPR048500">
    <property type="entry name" value="DIKK1/2/4_C-subdom1"/>
</dbReference>
<sequence length="260" mass="28990">MGSVIHGQITSRCLDLRPNLTTKPKHLQRLRVCKRSWCGIHFSVNTWVSMVLELHGPLMGMVLQTSRDTYYNDSLVFLSAGLYKSLEGHIWAWMLSMPYNKPEDAAGLTRTAPLKGSTATCDHDRACGRGLFCDRHFGLCMTLRHEWQLCRKDSQCVRGLGCMYGRCQHIIPGGLEGSRCQQDEDCAPSMCCARHHGEMICKPKLPAGESCFIPDGGLAFSINQLCPCQEGLVCGFDLPQREKAFVYSHSSDWKCSAPAV</sequence>
<evidence type="ECO:0008006" key="12">
    <source>
        <dbReference type="Google" id="ProtNLM"/>
    </source>
</evidence>
<evidence type="ECO:0000259" key="8">
    <source>
        <dbReference type="Pfam" id="PF04706"/>
    </source>
</evidence>
<feature type="domain" description="Dickkopf-related protein 1/2/4 C-terminal subdomain 1" evidence="9">
    <location>
        <begin position="176"/>
        <end position="205"/>
    </location>
</feature>
<evidence type="ECO:0000256" key="2">
    <source>
        <dbReference type="ARBA" id="ARBA00010842"/>
    </source>
</evidence>
<dbReference type="GO" id="GO:0039706">
    <property type="term" value="F:co-receptor binding"/>
    <property type="evidence" value="ECO:0007669"/>
    <property type="project" value="TreeGrafter"/>
</dbReference>
<dbReference type="Proteomes" id="UP000694569">
    <property type="component" value="Unplaced"/>
</dbReference>
<comment type="similarity">
    <text evidence="2">Belongs to the dickkopf family.</text>
</comment>
<dbReference type="PANTHER" id="PTHR12113">
    <property type="entry name" value="DICKKOPF3-LIKE 3"/>
    <property type="match status" value="1"/>
</dbReference>
<keyword evidence="5" id="KW-0879">Wnt signaling pathway</keyword>
<protein>
    <recommendedName>
        <fullName evidence="12">Dickkopf N-terminal cysteine-rich domain-containing protein</fullName>
    </recommendedName>
</protein>
<dbReference type="Pfam" id="PF04706">
    <property type="entry name" value="Dickkopf_N"/>
    <property type="match status" value="1"/>
</dbReference>
<organism evidence="10 11">
    <name type="scientific">Leptobrachium leishanense</name>
    <name type="common">Leishan spiny toad</name>
    <dbReference type="NCBI Taxonomy" id="445787"/>
    <lineage>
        <taxon>Eukaryota</taxon>
        <taxon>Metazoa</taxon>
        <taxon>Chordata</taxon>
        <taxon>Craniata</taxon>
        <taxon>Vertebrata</taxon>
        <taxon>Euteleostomi</taxon>
        <taxon>Amphibia</taxon>
        <taxon>Batrachia</taxon>
        <taxon>Anura</taxon>
        <taxon>Pelobatoidea</taxon>
        <taxon>Megophryidae</taxon>
        <taxon>Leptobrachium</taxon>
    </lineage>
</organism>
<keyword evidence="7" id="KW-1015">Disulfide bond</keyword>
<keyword evidence="3" id="KW-0217">Developmental protein</keyword>
<dbReference type="GO" id="GO:0090090">
    <property type="term" value="P:negative regulation of canonical Wnt signaling pathway"/>
    <property type="evidence" value="ECO:0007669"/>
    <property type="project" value="TreeGrafter"/>
</dbReference>
<dbReference type="OrthoDB" id="4321958at2759"/>
<comment type="subcellular location">
    <subcellularLocation>
        <location evidence="1">Secreted</location>
    </subcellularLocation>
</comment>
<evidence type="ECO:0000313" key="10">
    <source>
        <dbReference type="Ensembl" id="ENSLLEP00000030679.1"/>
    </source>
</evidence>
<evidence type="ECO:0000256" key="1">
    <source>
        <dbReference type="ARBA" id="ARBA00004613"/>
    </source>
</evidence>
<dbReference type="GO" id="GO:0048019">
    <property type="term" value="F:receptor antagonist activity"/>
    <property type="evidence" value="ECO:0007669"/>
    <property type="project" value="TreeGrafter"/>
</dbReference>
<accession>A0A8C5Q1I4</accession>
<dbReference type="InterPro" id="IPR006796">
    <property type="entry name" value="Dickkopf_N"/>
</dbReference>
<evidence type="ECO:0000256" key="3">
    <source>
        <dbReference type="ARBA" id="ARBA00022473"/>
    </source>
</evidence>
<reference evidence="10" key="2">
    <citation type="submission" date="2025-09" db="UniProtKB">
        <authorList>
            <consortium name="Ensembl"/>
        </authorList>
    </citation>
    <scope>IDENTIFICATION</scope>
</reference>
<evidence type="ECO:0000256" key="4">
    <source>
        <dbReference type="ARBA" id="ARBA00022525"/>
    </source>
</evidence>
<evidence type="ECO:0000259" key="9">
    <source>
        <dbReference type="Pfam" id="PF21481"/>
    </source>
</evidence>